<dbReference type="GO" id="GO:0004252">
    <property type="term" value="F:serine-type endopeptidase activity"/>
    <property type="evidence" value="ECO:0007669"/>
    <property type="project" value="InterPro"/>
</dbReference>
<dbReference type="InterPro" id="IPR001314">
    <property type="entry name" value="Peptidase_S1A"/>
</dbReference>
<evidence type="ECO:0000313" key="7">
    <source>
        <dbReference type="RefSeq" id="XP_030649479.1"/>
    </source>
</evidence>
<feature type="region of interest" description="Disordered" evidence="3">
    <location>
        <begin position="298"/>
        <end position="344"/>
    </location>
</feature>
<proteinExistence type="predicted"/>
<dbReference type="FunFam" id="2.40.10.10:FF:000057">
    <property type="entry name" value="Zgc:100868"/>
    <property type="match status" value="1"/>
</dbReference>
<dbReference type="PANTHER" id="PTHR24253">
    <property type="entry name" value="TRANSMEMBRANE PROTEASE SERINE"/>
    <property type="match status" value="1"/>
</dbReference>
<accession>A0A6J2WYW7</accession>
<dbReference type="InterPro" id="IPR033116">
    <property type="entry name" value="TRYPSIN_SER"/>
</dbReference>
<dbReference type="SUPFAM" id="SSF50494">
    <property type="entry name" value="Trypsin-like serine proteases"/>
    <property type="match status" value="2"/>
</dbReference>
<keyword evidence="4" id="KW-0732">Signal</keyword>
<dbReference type="Proteomes" id="UP000504632">
    <property type="component" value="Chromosome 16"/>
</dbReference>
<sequence length="630" mass="66275">MMMAMFKAVCMVSLVTLLAKGTHSQLDVCGQPPLNTRIVGGQDAPPGAWPWQVSLHKSGGHLCGGSLINKDWVLSAAHCVPGVSASEVTVYLGRQTQEGSNSNEVSRAVSQIISHPDYNSTTFDNDIALLRLSASVTFTDFIRPVCLAASNSTFYNGTDSWVTGWGDNATDVPLPSPQTLQEVEVPIVGNRKCSCLYRGRYQITDNMICAGLLAGGKDSCQGDSGGPMVSKQGSRWIQSGVVSFGEGCALPNFPGVYARVSRYEDWINSQITTDQPGFVTFTSTGTDGDLSVSCNVTTPTPTNTTTPTTPTTTATPHNATTPTPTNTTTPTTPTVCGRAPKNTRVGGSSSLATAGLWPWLASLHQGGRHVCGGTLVAERFVLSSADCFSSSTNASEWTVYLGRLNQNGSNPNEDMLAVNNITLSNLTGNNVAVLELARTPRFSDYIQPICVNLGDVTFSAGTRCWVAGWGSGQGGASQTLQENQTSVVSCGNSSSSDSICTLPVNLQQGDDGGPLMCKQGLAWFQAAVLTVTNSTSNSSSSSGSTSRADIALRADMQVFTSTSRYSSFLRSTVGTFLSPFTNTTNTTNSTTNATAATTVVTTSSASGTSFPLSLTIFFLLSLSPFLQTVF</sequence>
<dbReference type="PROSITE" id="PS00134">
    <property type="entry name" value="TRYPSIN_HIS"/>
    <property type="match status" value="1"/>
</dbReference>
<dbReference type="PROSITE" id="PS00135">
    <property type="entry name" value="TRYPSIN_SER"/>
    <property type="match status" value="1"/>
</dbReference>
<keyword evidence="2" id="KW-0378">Hydrolase</keyword>
<dbReference type="AlphaFoldDB" id="A0A6J2WYW7"/>
<dbReference type="CDD" id="cd00190">
    <property type="entry name" value="Tryp_SPc"/>
    <property type="match status" value="2"/>
</dbReference>
<evidence type="ECO:0000256" key="4">
    <source>
        <dbReference type="SAM" id="SignalP"/>
    </source>
</evidence>
<keyword evidence="2" id="KW-0720">Serine protease</keyword>
<keyword evidence="6" id="KW-1185">Reference proteome</keyword>
<dbReference type="RefSeq" id="XP_030649479.1">
    <property type="nucleotide sequence ID" value="XM_030793619.1"/>
</dbReference>
<dbReference type="OrthoDB" id="10002959at2759"/>
<keyword evidence="1" id="KW-1015">Disulfide bond</keyword>
<dbReference type="InterPro" id="IPR001254">
    <property type="entry name" value="Trypsin_dom"/>
</dbReference>
<evidence type="ECO:0000259" key="5">
    <source>
        <dbReference type="PROSITE" id="PS50240"/>
    </source>
</evidence>
<name>A0A6J2WYW7_CHACN</name>
<evidence type="ECO:0000256" key="2">
    <source>
        <dbReference type="RuleBase" id="RU363034"/>
    </source>
</evidence>
<protein>
    <submittedName>
        <fullName evidence="7">Transmembrane protease serine 9-like</fullName>
    </submittedName>
</protein>
<dbReference type="InterPro" id="IPR018114">
    <property type="entry name" value="TRYPSIN_HIS"/>
</dbReference>
<dbReference type="PANTHER" id="PTHR24253:SF171">
    <property type="entry name" value="SERINE PROTEASE 56-LIKE"/>
    <property type="match status" value="1"/>
</dbReference>
<feature type="compositionally biased region" description="Low complexity" evidence="3">
    <location>
        <begin position="298"/>
        <end position="334"/>
    </location>
</feature>
<dbReference type="InParanoid" id="A0A6J2WYW7"/>
<dbReference type="InterPro" id="IPR009003">
    <property type="entry name" value="Peptidase_S1_PA"/>
</dbReference>
<dbReference type="GO" id="GO:0006508">
    <property type="term" value="P:proteolysis"/>
    <property type="evidence" value="ECO:0007669"/>
    <property type="project" value="UniProtKB-KW"/>
</dbReference>
<dbReference type="Gene3D" id="2.40.10.10">
    <property type="entry name" value="Trypsin-like serine proteases"/>
    <property type="match status" value="2"/>
</dbReference>
<feature type="domain" description="Peptidase S1" evidence="5">
    <location>
        <begin position="38"/>
        <end position="272"/>
    </location>
</feature>
<dbReference type="InterPro" id="IPR043504">
    <property type="entry name" value="Peptidase_S1_PA_chymotrypsin"/>
</dbReference>
<dbReference type="PROSITE" id="PS50240">
    <property type="entry name" value="TRYPSIN_DOM"/>
    <property type="match status" value="2"/>
</dbReference>
<reference evidence="7" key="1">
    <citation type="submission" date="2025-08" db="UniProtKB">
        <authorList>
            <consortium name="RefSeq"/>
        </authorList>
    </citation>
    <scope>IDENTIFICATION</scope>
</reference>
<evidence type="ECO:0000313" key="6">
    <source>
        <dbReference type="Proteomes" id="UP000504632"/>
    </source>
</evidence>
<gene>
    <name evidence="7" type="primary">LOC115829501</name>
</gene>
<evidence type="ECO:0000256" key="3">
    <source>
        <dbReference type="SAM" id="MobiDB-lite"/>
    </source>
</evidence>
<dbReference type="SMART" id="SM00020">
    <property type="entry name" value="Tryp_SPc"/>
    <property type="match status" value="2"/>
</dbReference>
<dbReference type="PRINTS" id="PR00722">
    <property type="entry name" value="CHYMOTRYPSIN"/>
</dbReference>
<dbReference type="GeneID" id="115829501"/>
<dbReference type="FunCoup" id="A0A6J2WYW7">
    <property type="interactions" value="72"/>
</dbReference>
<feature type="chain" id="PRO_5026796639" evidence="4">
    <location>
        <begin position="25"/>
        <end position="630"/>
    </location>
</feature>
<feature type="domain" description="Peptidase S1" evidence="5">
    <location>
        <begin position="344"/>
        <end position="574"/>
    </location>
</feature>
<evidence type="ECO:0000256" key="1">
    <source>
        <dbReference type="ARBA" id="ARBA00023157"/>
    </source>
</evidence>
<organism evidence="6 7">
    <name type="scientific">Chanos chanos</name>
    <name type="common">Milkfish</name>
    <name type="synonym">Mugil chanos</name>
    <dbReference type="NCBI Taxonomy" id="29144"/>
    <lineage>
        <taxon>Eukaryota</taxon>
        <taxon>Metazoa</taxon>
        <taxon>Chordata</taxon>
        <taxon>Craniata</taxon>
        <taxon>Vertebrata</taxon>
        <taxon>Euteleostomi</taxon>
        <taxon>Actinopterygii</taxon>
        <taxon>Neopterygii</taxon>
        <taxon>Teleostei</taxon>
        <taxon>Ostariophysi</taxon>
        <taxon>Gonorynchiformes</taxon>
        <taxon>Chanidae</taxon>
        <taxon>Chanos</taxon>
    </lineage>
</organism>
<feature type="signal peptide" evidence="4">
    <location>
        <begin position="1"/>
        <end position="24"/>
    </location>
</feature>
<dbReference type="Pfam" id="PF00089">
    <property type="entry name" value="Trypsin"/>
    <property type="match status" value="2"/>
</dbReference>
<keyword evidence="2" id="KW-0645">Protease</keyword>